<feature type="transmembrane region" description="Helical" evidence="5">
    <location>
        <begin position="299"/>
        <end position="321"/>
    </location>
</feature>
<dbReference type="InterPro" id="IPR011701">
    <property type="entry name" value="MFS"/>
</dbReference>
<evidence type="ECO:0000256" key="1">
    <source>
        <dbReference type="ARBA" id="ARBA00004141"/>
    </source>
</evidence>
<dbReference type="OrthoDB" id="268400at2759"/>
<gene>
    <name evidence="7" type="ORF">BU16DRAFT_458134</name>
</gene>
<feature type="transmembrane region" description="Helical" evidence="5">
    <location>
        <begin position="404"/>
        <end position="426"/>
    </location>
</feature>
<dbReference type="GO" id="GO:0005886">
    <property type="term" value="C:plasma membrane"/>
    <property type="evidence" value="ECO:0007669"/>
    <property type="project" value="TreeGrafter"/>
</dbReference>
<proteinExistence type="predicted"/>
<name>A0A6A6QVI9_9PEZI</name>
<dbReference type="Proteomes" id="UP000799750">
    <property type="component" value="Unassembled WGS sequence"/>
</dbReference>
<organism evidence="7 8">
    <name type="scientific">Lophium mytilinum</name>
    <dbReference type="NCBI Taxonomy" id="390894"/>
    <lineage>
        <taxon>Eukaryota</taxon>
        <taxon>Fungi</taxon>
        <taxon>Dikarya</taxon>
        <taxon>Ascomycota</taxon>
        <taxon>Pezizomycotina</taxon>
        <taxon>Dothideomycetes</taxon>
        <taxon>Pleosporomycetidae</taxon>
        <taxon>Mytilinidiales</taxon>
        <taxon>Mytilinidiaceae</taxon>
        <taxon>Lophium</taxon>
    </lineage>
</organism>
<feature type="transmembrane region" description="Helical" evidence="5">
    <location>
        <begin position="44"/>
        <end position="64"/>
    </location>
</feature>
<evidence type="ECO:0000256" key="3">
    <source>
        <dbReference type="ARBA" id="ARBA00022989"/>
    </source>
</evidence>
<evidence type="ECO:0000259" key="6">
    <source>
        <dbReference type="PROSITE" id="PS50850"/>
    </source>
</evidence>
<evidence type="ECO:0000256" key="4">
    <source>
        <dbReference type="ARBA" id="ARBA00023136"/>
    </source>
</evidence>
<dbReference type="Gene3D" id="1.20.1250.20">
    <property type="entry name" value="MFS general substrate transporter like domains"/>
    <property type="match status" value="1"/>
</dbReference>
<accession>A0A6A6QVI9</accession>
<keyword evidence="4 5" id="KW-0472">Membrane</keyword>
<dbReference type="PROSITE" id="PS50850">
    <property type="entry name" value="MFS"/>
    <property type="match status" value="1"/>
</dbReference>
<evidence type="ECO:0000313" key="7">
    <source>
        <dbReference type="EMBL" id="KAF2496528.1"/>
    </source>
</evidence>
<feature type="transmembrane region" description="Helical" evidence="5">
    <location>
        <begin position="84"/>
        <end position="101"/>
    </location>
</feature>
<feature type="transmembrane region" description="Helical" evidence="5">
    <location>
        <begin position="438"/>
        <end position="461"/>
    </location>
</feature>
<feature type="transmembrane region" description="Helical" evidence="5">
    <location>
        <begin position="341"/>
        <end position="366"/>
    </location>
</feature>
<sequence length="510" mass="55765">MLTTDSNKATEIRQAAAKHHGLPLLPRPTDDERDPLRWPRSLKLAALIATAFVNFTANFAGAGLSVASPVLQAQFHKTPNQVNSLLTFNFLLLGVGNLFWVPLGVKFGKRASLLISTLILFAVLVWTAKETAFAGLLAARCLSGFASAAGESIVPSIVTDIFFLHEHAAMMSWYTILVSSATAIGPLVASFIVQYSRGGWVDYVWVCAALAGANTVAIYFLYPESNFNRPKEPLHRVSVTGEDADKVQVVKTETISRHRVSVVSKSWFSIWTSVFTINREINILEVALRPLKMLLRPSVLLATFIYGTSLASQIILIFAFPSLLLAPPYLFSSSQVGLMQIAAIIGFSIGCFAGGYIADIITAVVIRRQTGNVYPEQRLVALIPGCLVAPAGCILIAFACSDKLHWVAIAFGFGMVSFGTIYAPNIAITYVVECYPRVVAECLVAINVFKNLVAFLFLYTAVDWVASSGWTQVYMIMFMLVSLSMLLAIPFYFFGPKWRGQVDISNVSEE</sequence>
<evidence type="ECO:0000256" key="5">
    <source>
        <dbReference type="SAM" id="Phobius"/>
    </source>
</evidence>
<feature type="domain" description="Major facilitator superfamily (MFS) profile" evidence="6">
    <location>
        <begin position="46"/>
        <end position="499"/>
    </location>
</feature>
<keyword evidence="8" id="KW-1185">Reference proteome</keyword>
<dbReference type="SUPFAM" id="SSF103473">
    <property type="entry name" value="MFS general substrate transporter"/>
    <property type="match status" value="1"/>
</dbReference>
<keyword evidence="2 5" id="KW-0812">Transmembrane</keyword>
<reference evidence="7" key="1">
    <citation type="journal article" date="2020" name="Stud. Mycol.">
        <title>101 Dothideomycetes genomes: a test case for predicting lifestyles and emergence of pathogens.</title>
        <authorList>
            <person name="Haridas S."/>
            <person name="Albert R."/>
            <person name="Binder M."/>
            <person name="Bloem J."/>
            <person name="Labutti K."/>
            <person name="Salamov A."/>
            <person name="Andreopoulos B."/>
            <person name="Baker S."/>
            <person name="Barry K."/>
            <person name="Bills G."/>
            <person name="Bluhm B."/>
            <person name="Cannon C."/>
            <person name="Castanera R."/>
            <person name="Culley D."/>
            <person name="Daum C."/>
            <person name="Ezra D."/>
            <person name="Gonzalez J."/>
            <person name="Henrissat B."/>
            <person name="Kuo A."/>
            <person name="Liang C."/>
            <person name="Lipzen A."/>
            <person name="Lutzoni F."/>
            <person name="Magnuson J."/>
            <person name="Mondo S."/>
            <person name="Nolan M."/>
            <person name="Ohm R."/>
            <person name="Pangilinan J."/>
            <person name="Park H.-J."/>
            <person name="Ramirez L."/>
            <person name="Alfaro M."/>
            <person name="Sun H."/>
            <person name="Tritt A."/>
            <person name="Yoshinaga Y."/>
            <person name="Zwiers L.-H."/>
            <person name="Turgeon B."/>
            <person name="Goodwin S."/>
            <person name="Spatafora J."/>
            <person name="Crous P."/>
            <person name="Grigoriev I."/>
        </authorList>
    </citation>
    <scope>NUCLEOTIDE SEQUENCE</scope>
    <source>
        <strain evidence="7">CBS 269.34</strain>
    </source>
</reference>
<dbReference type="Pfam" id="PF07690">
    <property type="entry name" value="MFS_1"/>
    <property type="match status" value="1"/>
</dbReference>
<feature type="transmembrane region" description="Helical" evidence="5">
    <location>
        <begin position="378"/>
        <end position="398"/>
    </location>
</feature>
<dbReference type="EMBL" id="MU004187">
    <property type="protein sequence ID" value="KAF2496528.1"/>
    <property type="molecule type" value="Genomic_DNA"/>
</dbReference>
<feature type="transmembrane region" description="Helical" evidence="5">
    <location>
        <begin position="473"/>
        <end position="494"/>
    </location>
</feature>
<feature type="transmembrane region" description="Helical" evidence="5">
    <location>
        <begin position="203"/>
        <end position="222"/>
    </location>
</feature>
<feature type="transmembrane region" description="Helical" evidence="5">
    <location>
        <begin position="113"/>
        <end position="139"/>
    </location>
</feature>
<dbReference type="AlphaFoldDB" id="A0A6A6QVI9"/>
<evidence type="ECO:0000256" key="2">
    <source>
        <dbReference type="ARBA" id="ARBA00022692"/>
    </source>
</evidence>
<dbReference type="PANTHER" id="PTHR23502:SF181">
    <property type="entry name" value="MAJOR FACILITATOR SUPERFAMILY (MFS) PROFILE DOMAIN-CONTAINING PROTEIN"/>
    <property type="match status" value="1"/>
</dbReference>
<protein>
    <submittedName>
        <fullName evidence="7">MFS transporter</fullName>
    </submittedName>
</protein>
<evidence type="ECO:0000313" key="8">
    <source>
        <dbReference type="Proteomes" id="UP000799750"/>
    </source>
</evidence>
<comment type="subcellular location">
    <subcellularLocation>
        <location evidence="1">Membrane</location>
        <topology evidence="1">Multi-pass membrane protein</topology>
    </subcellularLocation>
</comment>
<keyword evidence="3 5" id="KW-1133">Transmembrane helix</keyword>
<dbReference type="PANTHER" id="PTHR23502">
    <property type="entry name" value="MAJOR FACILITATOR SUPERFAMILY"/>
    <property type="match status" value="1"/>
</dbReference>
<dbReference type="InterPro" id="IPR036259">
    <property type="entry name" value="MFS_trans_sf"/>
</dbReference>
<dbReference type="InterPro" id="IPR020846">
    <property type="entry name" value="MFS_dom"/>
</dbReference>
<feature type="transmembrane region" description="Helical" evidence="5">
    <location>
        <begin position="145"/>
        <end position="164"/>
    </location>
</feature>
<dbReference type="GO" id="GO:0022857">
    <property type="term" value="F:transmembrane transporter activity"/>
    <property type="evidence" value="ECO:0007669"/>
    <property type="project" value="InterPro"/>
</dbReference>
<feature type="transmembrane region" description="Helical" evidence="5">
    <location>
        <begin position="176"/>
        <end position="197"/>
    </location>
</feature>